<dbReference type="EMBL" id="JBBBON010000009">
    <property type="protein sequence ID" value="MEI7103050.1"/>
    <property type="molecule type" value="Genomic_DNA"/>
</dbReference>
<evidence type="ECO:0000313" key="4">
    <source>
        <dbReference type="EMBL" id="QPK16601.1"/>
    </source>
</evidence>
<dbReference type="Proteomes" id="UP000237284">
    <property type="component" value="Chromosome"/>
</dbReference>
<dbReference type="RefSeq" id="WP_103972493.1">
    <property type="nucleotide sequence ID" value="NZ_CAKLIU010000009.1"/>
</dbReference>
<organism evidence="3">
    <name type="scientific">Pectobacterium versatile</name>
    <dbReference type="NCBI Taxonomy" id="2488639"/>
    <lineage>
        <taxon>Bacteria</taxon>
        <taxon>Pseudomonadati</taxon>
        <taxon>Pseudomonadota</taxon>
        <taxon>Gammaproteobacteria</taxon>
        <taxon>Enterobacterales</taxon>
        <taxon>Pectobacteriaceae</taxon>
        <taxon>Pectobacterium</taxon>
    </lineage>
</organism>
<reference evidence="2 6" key="3">
    <citation type="submission" date="2024-03" db="EMBL/GenBank/DDBJ databases">
        <title>Analysis of soft rot Pectobacteriaceae population diversity in US potato growing regions between 2016 and 2022.</title>
        <authorList>
            <person name="Ma X."/>
            <person name="Zhang X."/>
            <person name="Stodghill P."/>
            <person name="Rioux R."/>
            <person name="Babler B."/>
            <person name="Shrestha S."/>
            <person name="Babler B."/>
            <person name="Rivedal H."/>
            <person name="Frost K."/>
            <person name="Hao J."/>
            <person name="Secor G."/>
            <person name="Swingle B."/>
        </authorList>
    </citation>
    <scope>NUCLEOTIDE SEQUENCE [LARGE SCALE GENOMIC DNA]</scope>
    <source>
        <strain evidence="2 6">UMSS2</strain>
    </source>
</reference>
<dbReference type="Pfam" id="PF10947">
    <property type="entry name" value="DUF2628"/>
    <property type="match status" value="1"/>
</dbReference>
<keyword evidence="1" id="KW-0812">Transmembrane</keyword>
<reference evidence="3" key="1">
    <citation type="submission" date="2017-12" db="EMBL/GenBank/DDBJ databases">
        <title>First report on the novel genomospecies/subspecies of Pectobacterium carotovorum in Russia.</title>
        <authorList>
            <person name="Shirshikov F.V."/>
            <person name="Miroshnikov K."/>
            <person name="Toshakov S.V."/>
            <person name="Kabanova A.P."/>
            <person name="Barannik A.P."/>
            <person name="Shneider M."/>
            <person name="Ignatov A.N."/>
            <person name="Miroshnikov K.A."/>
        </authorList>
    </citation>
    <scope>NUCLEOTIDE SEQUENCE [LARGE SCALE GENOMIC DNA]</scope>
    <source>
        <strain evidence="3">F131</strain>
    </source>
</reference>
<feature type="transmembrane region" description="Helical" evidence="1">
    <location>
        <begin position="102"/>
        <end position="120"/>
    </location>
</feature>
<evidence type="ECO:0000313" key="6">
    <source>
        <dbReference type="Proteomes" id="UP001313132"/>
    </source>
</evidence>
<feature type="transmembrane region" description="Helical" evidence="1">
    <location>
        <begin position="70"/>
        <end position="90"/>
    </location>
</feature>
<dbReference type="Proteomes" id="UP001313132">
    <property type="component" value="Unassembled WGS sequence"/>
</dbReference>
<feature type="transmembrane region" description="Helical" evidence="1">
    <location>
        <begin position="44"/>
        <end position="63"/>
    </location>
</feature>
<evidence type="ECO:0000313" key="2">
    <source>
        <dbReference type="EMBL" id="MEI7103050.1"/>
    </source>
</evidence>
<dbReference type="EMBL" id="CP065030">
    <property type="protein sequence ID" value="QPK16601.1"/>
    <property type="molecule type" value="Genomic_DNA"/>
</dbReference>
<proteinExistence type="predicted"/>
<reference evidence="4 5" key="2">
    <citation type="submission" date="2020-11" db="EMBL/GenBank/DDBJ databases">
        <title>Complete genome sequence of Pectobacterium versatile F131.</title>
        <authorList>
            <person name="Shirshikov F.V."/>
            <person name="Miroshnikov K."/>
            <person name="Toshakov S.V."/>
            <person name="Kabanova A.P."/>
            <person name="Barannik A.P."/>
            <person name="Shneider M."/>
            <person name="Ignatov A.N."/>
            <person name="Miroshnikov K.A."/>
            <person name="Mikhailova Y.V."/>
            <person name="Shelenkov A."/>
            <person name="Yanushevich Y.G."/>
            <person name="Evseev P.V."/>
        </authorList>
    </citation>
    <scope>NUCLEOTIDE SEQUENCE [LARGE SCALE GENOMIC DNA]</scope>
    <source>
        <strain evidence="4 5">F131</strain>
    </source>
</reference>
<dbReference type="InterPro" id="IPR024399">
    <property type="entry name" value="DUF2628"/>
</dbReference>
<dbReference type="EMBL" id="PDVW01000048">
    <property type="protein sequence ID" value="POY48061.1"/>
    <property type="molecule type" value="Genomic_DNA"/>
</dbReference>
<evidence type="ECO:0000313" key="3">
    <source>
        <dbReference type="EMBL" id="POY48061.1"/>
    </source>
</evidence>
<evidence type="ECO:0000256" key="1">
    <source>
        <dbReference type="SAM" id="Phobius"/>
    </source>
</evidence>
<gene>
    <name evidence="4" type="ORF">F131LOC_004310</name>
    <name evidence="3" type="ORF">F131LOC_04209</name>
    <name evidence="2" type="ORF">WCT63_11385</name>
</gene>
<evidence type="ECO:0000313" key="5">
    <source>
        <dbReference type="Proteomes" id="UP000237284"/>
    </source>
</evidence>
<accession>A0A855MGY4</accession>
<keyword evidence="1" id="KW-0472">Membrane</keyword>
<keyword evidence="6" id="KW-1185">Reference proteome</keyword>
<sequence>MENTVDKQYSKKWQTRFSFYNEFGGPNTLAHKNAFKNLSFLNRILIQSNFIAFFFGPIYFFVLGLWRKNLTLLGISIAINLIIALTEAIVDATLPEYMNLPIGLSISYLWAGTANYANYLKETKDSKSWNPFEGML</sequence>
<name>A0A855MGY4_9GAMM</name>
<protein>
    <submittedName>
        <fullName evidence="2">DUF2628 domain-containing protein</fullName>
    </submittedName>
    <submittedName>
        <fullName evidence="3">Membrane protein</fullName>
    </submittedName>
</protein>
<keyword evidence="1" id="KW-1133">Transmembrane helix</keyword>
<dbReference type="AlphaFoldDB" id="A0A855MGY4"/>